<evidence type="ECO:0000313" key="2">
    <source>
        <dbReference type="Proteomes" id="UP000249794"/>
    </source>
</evidence>
<evidence type="ECO:0000313" key="1">
    <source>
        <dbReference type="EMBL" id="PZO47653.1"/>
    </source>
</evidence>
<organism evidence="1 2">
    <name type="scientific">Phormidesmis priestleyi</name>
    <dbReference type="NCBI Taxonomy" id="268141"/>
    <lineage>
        <taxon>Bacteria</taxon>
        <taxon>Bacillati</taxon>
        <taxon>Cyanobacteriota</taxon>
        <taxon>Cyanophyceae</taxon>
        <taxon>Leptolyngbyales</taxon>
        <taxon>Leptolyngbyaceae</taxon>
        <taxon>Phormidesmis</taxon>
    </lineage>
</organism>
<name>A0A2W4WR50_9CYAN</name>
<comment type="caution">
    <text evidence="1">The sequence shown here is derived from an EMBL/GenBank/DDBJ whole genome shotgun (WGS) entry which is preliminary data.</text>
</comment>
<sequence>MIYLHQLFEASYEVSSDAAYSPALLAFKRFIRRILRPLAIASISCLLLLYLSAHASAHISAHASAEAKSQMTSDRASNQTSDRAVNIAIPPLSKSFYGPRSELSYSHLTSARLAIPQR</sequence>
<dbReference type="AlphaFoldDB" id="A0A2W4WR50"/>
<gene>
    <name evidence="1" type="ORF">DCF15_18770</name>
</gene>
<proteinExistence type="predicted"/>
<dbReference type="Proteomes" id="UP000249794">
    <property type="component" value="Unassembled WGS sequence"/>
</dbReference>
<accession>A0A2W4WR50</accession>
<reference evidence="2" key="1">
    <citation type="submission" date="2018-04" db="EMBL/GenBank/DDBJ databases">
        <authorList>
            <person name="Cornet L."/>
        </authorList>
    </citation>
    <scope>NUCLEOTIDE SEQUENCE [LARGE SCALE GENOMIC DNA]</scope>
</reference>
<protein>
    <submittedName>
        <fullName evidence="1">Uncharacterized protein</fullName>
    </submittedName>
</protein>
<reference evidence="1 2" key="2">
    <citation type="submission" date="2018-06" db="EMBL/GenBank/DDBJ databases">
        <title>Metagenomic assembly of (sub)arctic Cyanobacteria and their associated microbiome from non-axenic cultures.</title>
        <authorList>
            <person name="Baurain D."/>
        </authorList>
    </citation>
    <scope>NUCLEOTIDE SEQUENCE [LARGE SCALE GENOMIC DNA]</scope>
    <source>
        <strain evidence="1">ULC027bin1</strain>
    </source>
</reference>
<dbReference type="EMBL" id="QBMP01000265">
    <property type="protein sequence ID" value="PZO47653.1"/>
    <property type="molecule type" value="Genomic_DNA"/>
</dbReference>